<accession>A0A084THC9</accession>
<reference evidence="3" key="2">
    <citation type="submission" date="2014-07" db="EMBL/GenBank/DDBJ databases">
        <title>Genome sequence of Mangrovimonas yunxiaonensis.</title>
        <authorList>
            <person name="Li Y."/>
            <person name="Zheng T."/>
        </authorList>
    </citation>
    <scope>NUCLEOTIDE SEQUENCE [LARGE SCALE GENOMIC DNA]</scope>
    <source>
        <strain evidence="3">LY01</strain>
    </source>
</reference>
<dbReference type="Pfam" id="PF13372">
    <property type="entry name" value="Alginate_exp"/>
    <property type="match status" value="1"/>
</dbReference>
<dbReference type="Gene3D" id="2.40.160.100">
    <property type="match status" value="1"/>
</dbReference>
<sequence length="419" mass="47397">MKHLLYVVFFGILTQTVLAQELNVGIELRPRYEFRNGYKTLLDDTNDAASFVSQRSRLNLDFKYDKLTLVVRAQDVRVWGDVATNQSNAHNGMALFEGYAKYHLDSLWSFKVGRQVLSYDNQRILGEVNWAQQGRSHDAFLVSFTSNKKHALDIGLSVSSNAETLTKNAYAVNNYKSMQFLWYQYRFGTSKLSALFLNNGFEFENADLELETQYTQTFGAYYALKHNNWSGELSAYGQTGERNQTDIAAWYGAAALNYSVNNTWQFGLGGEYLSGTATNDTSGTNKSFNPLFGTNHKFNGFMDYFYVGNHANNVGLIDVYANFKFSKNKLTLSVAPHMFSSAETVYNGNEKMASYLGTEIDVVATYKLHKFISANLGYSQLFGSDTMEILKGGNAQRTQNWAWAMITVKPEVFSFKKDL</sequence>
<evidence type="ECO:0000313" key="2">
    <source>
        <dbReference type="EMBL" id="KFB00115.1"/>
    </source>
</evidence>
<evidence type="ECO:0000259" key="1">
    <source>
        <dbReference type="Pfam" id="PF13372"/>
    </source>
</evidence>
<keyword evidence="3" id="KW-1185">Reference proteome</keyword>
<protein>
    <recommendedName>
        <fullName evidence="1">Alginate export domain-containing protein</fullName>
    </recommendedName>
</protein>
<proteinExistence type="predicted"/>
<dbReference type="InterPro" id="IPR025388">
    <property type="entry name" value="Alginate_export_dom"/>
</dbReference>
<dbReference type="InterPro" id="IPR053728">
    <property type="entry name" value="Alginate_Permeability_Chnl"/>
</dbReference>
<feature type="domain" description="Alginate export" evidence="1">
    <location>
        <begin position="21"/>
        <end position="387"/>
    </location>
</feature>
<dbReference type="AlphaFoldDB" id="A0A084THC9"/>
<organism evidence="2 3">
    <name type="scientific">Mangrovimonas yunxiaonensis</name>
    <dbReference type="NCBI Taxonomy" id="1197477"/>
    <lineage>
        <taxon>Bacteria</taxon>
        <taxon>Pseudomonadati</taxon>
        <taxon>Bacteroidota</taxon>
        <taxon>Flavobacteriia</taxon>
        <taxon>Flavobacteriales</taxon>
        <taxon>Flavobacteriaceae</taxon>
        <taxon>Mangrovimonas</taxon>
    </lineage>
</organism>
<dbReference type="OrthoDB" id="1070463at2"/>
<dbReference type="Proteomes" id="UP000028521">
    <property type="component" value="Unassembled WGS sequence"/>
</dbReference>
<dbReference type="eggNOG" id="COG3203">
    <property type="taxonomic scope" value="Bacteria"/>
</dbReference>
<gene>
    <name evidence="2" type="ORF">IA57_11825</name>
</gene>
<comment type="caution">
    <text evidence="2">The sequence shown here is derived from an EMBL/GenBank/DDBJ whole genome shotgun (WGS) entry which is preliminary data.</text>
</comment>
<dbReference type="EMBL" id="JPFK01000009">
    <property type="protein sequence ID" value="KFB00115.1"/>
    <property type="molecule type" value="Genomic_DNA"/>
</dbReference>
<dbReference type="STRING" id="1197477.IA57_11825"/>
<name>A0A084THC9_9FLAO</name>
<evidence type="ECO:0000313" key="3">
    <source>
        <dbReference type="Proteomes" id="UP000028521"/>
    </source>
</evidence>
<reference evidence="2 3" key="1">
    <citation type="journal article" date="2014" name="Genome Announc.">
        <title>Draft Genome Sequence of the Algicidal Bacterium Mangrovimonas yunxiaonensis Strain LY01.</title>
        <authorList>
            <person name="Li Y."/>
            <person name="Zhu H."/>
            <person name="Li C."/>
            <person name="Zhang H."/>
            <person name="Chen Z."/>
            <person name="Zheng W."/>
            <person name="Xu H."/>
            <person name="Zheng T."/>
        </authorList>
    </citation>
    <scope>NUCLEOTIDE SEQUENCE [LARGE SCALE GENOMIC DNA]</scope>
    <source>
        <strain evidence="2 3">LY01</strain>
    </source>
</reference>
<dbReference type="RefSeq" id="WP_036123755.1">
    <property type="nucleotide sequence ID" value="NZ_BMET01000003.1"/>
</dbReference>